<reference evidence="1" key="1">
    <citation type="submission" date="2022-10" db="EMBL/GenBank/DDBJ databases">
        <title>Mechanism of multi-heavy metal repair in Cytobacillus Firmus M7.</title>
        <authorList>
            <person name="Li X."/>
            <person name="Yu C."/>
        </authorList>
    </citation>
    <scope>NUCLEOTIDE SEQUENCE</scope>
    <source>
        <strain evidence="1">M7</strain>
    </source>
</reference>
<accession>A0AA46PKE6</accession>
<sequence length="130" mass="15124">MNSELLVEIKRLYYDEKKSTRQVADIVGIQAKTVIKYLNKNATGTRDIKLACQLRTTDEYREKIKITQIGEKNNSAKLSEKEVLKIRQIYEDLLSEGHGKTQAQHYLAKKYGVKRPTVSDIVCRRTWKHI</sequence>
<protein>
    <submittedName>
        <fullName evidence="1">Uncharacterized protein</fullName>
    </submittedName>
</protein>
<dbReference type="Gene3D" id="1.10.10.60">
    <property type="entry name" value="Homeodomain-like"/>
    <property type="match status" value="1"/>
</dbReference>
<organism evidence="1 2">
    <name type="scientific">Cytobacillus firmus</name>
    <name type="common">Bacillus firmus</name>
    <dbReference type="NCBI Taxonomy" id="1399"/>
    <lineage>
        <taxon>Bacteria</taxon>
        <taxon>Bacillati</taxon>
        <taxon>Bacillota</taxon>
        <taxon>Bacilli</taxon>
        <taxon>Bacillales</taxon>
        <taxon>Bacillaceae</taxon>
        <taxon>Cytobacillus</taxon>
    </lineage>
</organism>
<dbReference type="Proteomes" id="UP001163104">
    <property type="component" value="Chromosome"/>
</dbReference>
<dbReference type="EMBL" id="CP107027">
    <property type="protein sequence ID" value="UYG96628.1"/>
    <property type="molecule type" value="Genomic_DNA"/>
</dbReference>
<gene>
    <name evidence="1" type="ORF">OD459_06250</name>
</gene>
<name>A0AA46PKE6_CYTFI</name>
<evidence type="ECO:0000313" key="2">
    <source>
        <dbReference type="Proteomes" id="UP001163104"/>
    </source>
</evidence>
<dbReference type="AlphaFoldDB" id="A0AA46PKE6"/>
<proteinExistence type="predicted"/>
<evidence type="ECO:0000313" key="1">
    <source>
        <dbReference type="EMBL" id="UYG96628.1"/>
    </source>
</evidence>
<dbReference type="RefSeq" id="WP_048008049.1">
    <property type="nucleotide sequence ID" value="NZ_CP107027.1"/>
</dbReference>